<dbReference type="EMBL" id="CP013729">
    <property type="protein sequence ID" value="ALV09207.1"/>
    <property type="molecule type" value="Genomic_DNA"/>
</dbReference>
<dbReference type="KEGG" id="rdp:RD2015_4769"/>
<keyword evidence="5 6" id="KW-0472">Membrane</keyword>
<dbReference type="InterPro" id="IPR020846">
    <property type="entry name" value="MFS_dom"/>
</dbReference>
<evidence type="ECO:0000259" key="7">
    <source>
        <dbReference type="PROSITE" id="PS50850"/>
    </source>
</evidence>
<dbReference type="PROSITE" id="PS50850">
    <property type="entry name" value="MFS"/>
    <property type="match status" value="1"/>
</dbReference>
<feature type="transmembrane region" description="Helical" evidence="6">
    <location>
        <begin position="259"/>
        <end position="278"/>
    </location>
</feature>
<dbReference type="OrthoDB" id="9812189at2"/>
<proteinExistence type="predicted"/>
<dbReference type="PANTHER" id="PTHR43124">
    <property type="entry name" value="PURINE EFFLUX PUMP PBUE"/>
    <property type="match status" value="1"/>
</dbReference>
<protein>
    <submittedName>
        <fullName evidence="8">Transcriptional regulator</fullName>
    </submittedName>
</protein>
<dbReference type="InterPro" id="IPR036259">
    <property type="entry name" value="MFS_trans_sf"/>
</dbReference>
<dbReference type="Proteomes" id="UP000060699">
    <property type="component" value="Chromosome"/>
</dbReference>
<dbReference type="PATRIC" id="fig|76731.3.peg.4888"/>
<evidence type="ECO:0000256" key="5">
    <source>
        <dbReference type="ARBA" id="ARBA00023136"/>
    </source>
</evidence>
<feature type="transmembrane region" description="Helical" evidence="6">
    <location>
        <begin position="194"/>
        <end position="215"/>
    </location>
</feature>
<feature type="transmembrane region" description="Helical" evidence="6">
    <location>
        <begin position="126"/>
        <end position="147"/>
    </location>
</feature>
<evidence type="ECO:0000313" key="9">
    <source>
        <dbReference type="Proteomes" id="UP000060699"/>
    </source>
</evidence>
<dbReference type="PANTHER" id="PTHR43124:SF5">
    <property type="entry name" value="PURINE RIBONUCLEOSIDE EFFLUX PUMP NEPI"/>
    <property type="match status" value="1"/>
</dbReference>
<dbReference type="Gene3D" id="1.20.1250.20">
    <property type="entry name" value="MFS general substrate transporter like domains"/>
    <property type="match status" value="1"/>
</dbReference>
<dbReference type="Pfam" id="PF07690">
    <property type="entry name" value="MFS_1"/>
    <property type="match status" value="1"/>
</dbReference>
<comment type="subcellular location">
    <subcellularLocation>
        <location evidence="1">Cell membrane</location>
        <topology evidence="1">Multi-pass membrane protein</topology>
    </subcellularLocation>
</comment>
<evidence type="ECO:0000256" key="6">
    <source>
        <dbReference type="SAM" id="Phobius"/>
    </source>
</evidence>
<keyword evidence="2" id="KW-1003">Cell membrane</keyword>
<feature type="transmembrane region" description="Helical" evidence="6">
    <location>
        <begin position="62"/>
        <end position="81"/>
    </location>
</feature>
<evidence type="ECO:0000313" key="8">
    <source>
        <dbReference type="EMBL" id="ALV09207.1"/>
    </source>
</evidence>
<dbReference type="InterPro" id="IPR011701">
    <property type="entry name" value="MFS"/>
</dbReference>
<keyword evidence="9" id="KW-1185">Reference proteome</keyword>
<feature type="transmembrane region" description="Helical" evidence="6">
    <location>
        <begin position="153"/>
        <end position="174"/>
    </location>
</feature>
<dbReference type="SUPFAM" id="SSF103473">
    <property type="entry name" value="MFS general substrate transporter"/>
    <property type="match status" value="1"/>
</dbReference>
<dbReference type="InterPro" id="IPR050189">
    <property type="entry name" value="MFS_Efflux_Transporters"/>
</dbReference>
<dbReference type="AlphaFoldDB" id="A0A0U3LVR8"/>
<keyword evidence="4 6" id="KW-1133">Transmembrane helix</keyword>
<reference evidence="8 9" key="1">
    <citation type="submission" date="2015-12" db="EMBL/GenBank/DDBJ databases">
        <title>Complete genome of Roseateles depolymerans KCTC 42856.</title>
        <authorList>
            <person name="Kim K.M."/>
        </authorList>
    </citation>
    <scope>NUCLEOTIDE SEQUENCE [LARGE SCALE GENOMIC DNA]</scope>
    <source>
        <strain evidence="8 9">KCTC 42856</strain>
    </source>
</reference>
<feature type="transmembrane region" description="Helical" evidence="6">
    <location>
        <begin position="284"/>
        <end position="307"/>
    </location>
</feature>
<evidence type="ECO:0000256" key="2">
    <source>
        <dbReference type="ARBA" id="ARBA00022475"/>
    </source>
</evidence>
<gene>
    <name evidence="8" type="ORF">RD2015_4769</name>
</gene>
<evidence type="ECO:0000256" key="1">
    <source>
        <dbReference type="ARBA" id="ARBA00004651"/>
    </source>
</evidence>
<dbReference type="GO" id="GO:0022857">
    <property type="term" value="F:transmembrane transporter activity"/>
    <property type="evidence" value="ECO:0007669"/>
    <property type="project" value="InterPro"/>
</dbReference>
<dbReference type="STRING" id="76731.RD2015_4769"/>
<evidence type="ECO:0000256" key="4">
    <source>
        <dbReference type="ARBA" id="ARBA00022989"/>
    </source>
</evidence>
<feature type="transmembrane region" description="Helical" evidence="6">
    <location>
        <begin position="93"/>
        <end position="114"/>
    </location>
</feature>
<dbReference type="GO" id="GO:0005886">
    <property type="term" value="C:plasma membrane"/>
    <property type="evidence" value="ECO:0007669"/>
    <property type="project" value="UniProtKB-SubCell"/>
</dbReference>
<evidence type="ECO:0000256" key="3">
    <source>
        <dbReference type="ARBA" id="ARBA00022692"/>
    </source>
</evidence>
<accession>A0A0U3LVR8</accession>
<feature type="transmembrane region" description="Helical" evidence="6">
    <location>
        <begin position="35"/>
        <end position="55"/>
    </location>
</feature>
<feature type="transmembrane region" description="Helical" evidence="6">
    <location>
        <begin position="227"/>
        <end position="252"/>
    </location>
</feature>
<feature type="domain" description="Major facilitator superfamily (MFS) profile" evidence="7">
    <location>
        <begin position="1"/>
        <end position="371"/>
    </location>
</feature>
<name>A0A0U3LVR8_9BURK</name>
<keyword evidence="3 6" id="KW-0812">Transmembrane</keyword>
<dbReference type="CDD" id="cd17324">
    <property type="entry name" value="MFS_NepI_like"/>
    <property type="match status" value="1"/>
</dbReference>
<sequence length="373" mass="38978">MTLCVALLIAAEFMPVSLLTPMATDLQATQGQAGQAISVSGFLAVATSLLVATVASRFNLRHVLVVLAATMLLSLVLVAEARSFPLLMVARALLGITIGGFWSLATATLMRLVAASHVSRALGVMYMGNAAATAFAAPIGSYLGGWIGWRGVFWALVPLAIINVAWLWMSLPSLPPRRAIPPSRVLGLLGRPHVRRAVLACMLGFAGAFAAFTYLRPFLEMRSHVSVGALSLLLLALGAAGFVGTSAATALLQRHLFRLLWTVPLALGLVTLMLVWVAPQWLLVAGMLALWGALNAAAPVAWFNWLAREVPDEPEAGGSLMVAAIQLAIMAGAGLGGALLDHVSIDATFVGGAGLLLLAAILAARPARMQSGR</sequence>
<feature type="transmembrane region" description="Helical" evidence="6">
    <location>
        <begin position="319"/>
        <end position="339"/>
    </location>
</feature>
<feature type="transmembrane region" description="Helical" evidence="6">
    <location>
        <begin position="345"/>
        <end position="364"/>
    </location>
</feature>
<organism evidence="8 9">
    <name type="scientific">Roseateles depolymerans</name>
    <dbReference type="NCBI Taxonomy" id="76731"/>
    <lineage>
        <taxon>Bacteria</taxon>
        <taxon>Pseudomonadati</taxon>
        <taxon>Pseudomonadota</taxon>
        <taxon>Betaproteobacteria</taxon>
        <taxon>Burkholderiales</taxon>
        <taxon>Sphaerotilaceae</taxon>
        <taxon>Roseateles</taxon>
    </lineage>
</organism>